<sequence>SHSLMPMNNGMYHPVQHPHQPHPMYTHPHHQQLGNPTHSRSANSLMYEGQVRPPMSGTRSHSTLPTHMAYQTE</sequence>
<dbReference type="EMBL" id="BDIP01009160">
    <property type="protein sequence ID" value="GIQ92189.1"/>
    <property type="molecule type" value="Genomic_DNA"/>
</dbReference>
<name>A0A9K3GQF4_9EUKA</name>
<feature type="compositionally biased region" description="Polar residues" evidence="1">
    <location>
        <begin position="57"/>
        <end position="73"/>
    </location>
</feature>
<evidence type="ECO:0000313" key="2">
    <source>
        <dbReference type="EMBL" id="GIQ92189.1"/>
    </source>
</evidence>
<evidence type="ECO:0000313" key="3">
    <source>
        <dbReference type="Proteomes" id="UP000265618"/>
    </source>
</evidence>
<protein>
    <submittedName>
        <fullName evidence="2">Uncharacterized protein</fullName>
    </submittedName>
</protein>
<feature type="non-terminal residue" evidence="2">
    <location>
        <position position="1"/>
    </location>
</feature>
<feature type="region of interest" description="Disordered" evidence="1">
    <location>
        <begin position="1"/>
        <end position="73"/>
    </location>
</feature>
<gene>
    <name evidence="2" type="ORF">KIPB_015827</name>
</gene>
<organism evidence="2 3">
    <name type="scientific">Kipferlia bialata</name>
    <dbReference type="NCBI Taxonomy" id="797122"/>
    <lineage>
        <taxon>Eukaryota</taxon>
        <taxon>Metamonada</taxon>
        <taxon>Carpediemonas-like organisms</taxon>
        <taxon>Kipferlia</taxon>
    </lineage>
</organism>
<feature type="non-terminal residue" evidence="2">
    <location>
        <position position="73"/>
    </location>
</feature>
<dbReference type="Proteomes" id="UP000265618">
    <property type="component" value="Unassembled WGS sequence"/>
</dbReference>
<keyword evidence="3" id="KW-1185">Reference proteome</keyword>
<comment type="caution">
    <text evidence="2">The sequence shown here is derived from an EMBL/GenBank/DDBJ whole genome shotgun (WGS) entry which is preliminary data.</text>
</comment>
<proteinExistence type="predicted"/>
<feature type="compositionally biased region" description="Polar residues" evidence="1">
    <location>
        <begin position="32"/>
        <end position="44"/>
    </location>
</feature>
<evidence type="ECO:0000256" key="1">
    <source>
        <dbReference type="SAM" id="MobiDB-lite"/>
    </source>
</evidence>
<dbReference type="AlphaFoldDB" id="A0A9K3GQF4"/>
<accession>A0A9K3GQF4</accession>
<reference evidence="2 3" key="1">
    <citation type="journal article" date="2018" name="PLoS ONE">
        <title>The draft genome of Kipferlia bialata reveals reductive genome evolution in fornicate parasites.</title>
        <authorList>
            <person name="Tanifuji G."/>
            <person name="Takabayashi S."/>
            <person name="Kume K."/>
            <person name="Takagi M."/>
            <person name="Nakayama T."/>
            <person name="Kamikawa R."/>
            <person name="Inagaki Y."/>
            <person name="Hashimoto T."/>
        </authorList>
    </citation>
    <scope>NUCLEOTIDE SEQUENCE [LARGE SCALE GENOMIC DNA]</scope>
    <source>
        <strain evidence="2">NY0173</strain>
    </source>
</reference>